<comment type="pathway">
    <text evidence="4">Amine and polyamine biosynthesis; spermidine biosynthesis; spermidine from putrescine: step 1/1.</text>
</comment>
<comment type="function">
    <text evidence="4">Catalyzes the irreversible transfer of a propylamine group from the amino donor S-adenosylmethioninamine (decarboxy-AdoMet) to putrescine (1,4-diaminobutane) to yield spermidine.</text>
</comment>
<dbReference type="OrthoDB" id="9793120at2"/>
<dbReference type="UniPathway" id="UPA00248">
    <property type="reaction ID" value="UER00314"/>
</dbReference>
<proteinExistence type="inferred from homology"/>
<evidence type="ECO:0000256" key="2">
    <source>
        <dbReference type="ARBA" id="ARBA00022679"/>
    </source>
</evidence>
<comment type="caution">
    <text evidence="7">The sequence shown here is derived from an EMBL/GenBank/DDBJ whole genome shotgun (WGS) entry which is preliminary data.</text>
</comment>
<name>A0A0C2VR11_9BACL</name>
<keyword evidence="8" id="KW-1185">Reference proteome</keyword>
<feature type="transmembrane region" description="Helical" evidence="4">
    <location>
        <begin position="77"/>
        <end position="102"/>
    </location>
</feature>
<evidence type="ECO:0000313" key="8">
    <source>
        <dbReference type="Proteomes" id="UP000031972"/>
    </source>
</evidence>
<keyword evidence="4" id="KW-0812">Transmembrane</keyword>
<dbReference type="GO" id="GO:0008295">
    <property type="term" value="P:spermidine biosynthetic process"/>
    <property type="evidence" value="ECO:0007669"/>
    <property type="project" value="UniProtKB-UniRule"/>
</dbReference>
<feature type="binding site" evidence="4">
    <location>
        <position position="247"/>
    </location>
    <ligand>
        <name>S-methyl-5'-thioadenosine</name>
        <dbReference type="ChEBI" id="CHEBI:17509"/>
    </ligand>
</feature>
<evidence type="ECO:0000256" key="3">
    <source>
        <dbReference type="ARBA" id="ARBA00023115"/>
    </source>
</evidence>
<dbReference type="PROSITE" id="PS51006">
    <property type="entry name" value="PABS_2"/>
    <property type="match status" value="1"/>
</dbReference>
<evidence type="ECO:0000259" key="6">
    <source>
        <dbReference type="PROSITE" id="PS51006"/>
    </source>
</evidence>
<evidence type="ECO:0000256" key="4">
    <source>
        <dbReference type="HAMAP-Rule" id="MF_00198"/>
    </source>
</evidence>
<dbReference type="PROSITE" id="PS01330">
    <property type="entry name" value="PABS_1"/>
    <property type="match status" value="1"/>
</dbReference>
<feature type="transmembrane region" description="Helical" evidence="4">
    <location>
        <begin position="172"/>
        <end position="191"/>
    </location>
</feature>
<dbReference type="InterPro" id="IPR001045">
    <property type="entry name" value="Spermi_synthase"/>
</dbReference>
<dbReference type="InterPro" id="IPR029063">
    <property type="entry name" value="SAM-dependent_MTases_sf"/>
</dbReference>
<feature type="binding site" evidence="4">
    <location>
        <position position="321"/>
    </location>
    <ligand>
        <name>S-methyl-5'-thioadenosine</name>
        <dbReference type="ChEBI" id="CHEBI:17509"/>
    </ligand>
</feature>
<gene>
    <name evidence="4" type="primary">speE</name>
    <name evidence="7" type="ORF">KR50_30930</name>
</gene>
<dbReference type="RefSeq" id="WP_041060260.1">
    <property type="nucleotide sequence ID" value="NZ_JXRR01000017.1"/>
</dbReference>
<feature type="transmembrane region" description="Helical" evidence="4">
    <location>
        <begin position="108"/>
        <end position="126"/>
    </location>
</feature>
<keyword evidence="4" id="KW-1003">Cell membrane</keyword>
<dbReference type="NCBIfam" id="NF002956">
    <property type="entry name" value="PRK03612.1"/>
    <property type="match status" value="1"/>
</dbReference>
<dbReference type="Pfam" id="PF01564">
    <property type="entry name" value="Spermine_synth"/>
    <property type="match status" value="1"/>
</dbReference>
<dbReference type="HAMAP" id="MF_00198">
    <property type="entry name" value="Spermidine_synth"/>
    <property type="match status" value="1"/>
</dbReference>
<feature type="active site" description="Proton acceptor" evidence="4 5">
    <location>
        <position position="373"/>
    </location>
</feature>
<comment type="similarity">
    <text evidence="1 4">Belongs to the spermidine/spermine synthase family.</text>
</comment>
<comment type="subcellular location">
    <subcellularLocation>
        <location evidence="4">Cell membrane</location>
        <topology evidence="4">Multi-pass membrane protein</topology>
    </subcellularLocation>
</comment>
<keyword evidence="3 4" id="KW-0620">Polyamine biosynthesis</keyword>
<feature type="transmembrane region" description="Helical" evidence="4">
    <location>
        <begin position="21"/>
        <end position="41"/>
    </location>
</feature>
<feature type="transmembrane region" description="Helical" evidence="4">
    <location>
        <begin position="47"/>
        <end position="65"/>
    </location>
</feature>
<dbReference type="InterPro" id="IPR030373">
    <property type="entry name" value="PABS_CS"/>
</dbReference>
<keyword evidence="4" id="KW-0472">Membrane</keyword>
<dbReference type="GO" id="GO:0005886">
    <property type="term" value="C:plasma membrane"/>
    <property type="evidence" value="ECO:0007669"/>
    <property type="project" value="UniProtKB-SubCell"/>
</dbReference>
<keyword evidence="2 4" id="KW-0808">Transferase</keyword>
<feature type="binding site" evidence="4">
    <location>
        <position position="301"/>
    </location>
    <ligand>
        <name>spermidine</name>
        <dbReference type="ChEBI" id="CHEBI:57834"/>
    </ligand>
</feature>
<dbReference type="PANTHER" id="PTHR43317:SF1">
    <property type="entry name" value="THERMOSPERMINE SYNTHASE ACAULIS5"/>
    <property type="match status" value="1"/>
</dbReference>
<dbReference type="AlphaFoldDB" id="A0A0C2VR11"/>
<evidence type="ECO:0000313" key="7">
    <source>
        <dbReference type="EMBL" id="KIL46418.1"/>
    </source>
</evidence>
<dbReference type="EMBL" id="JXRR01000017">
    <property type="protein sequence ID" value="KIL46418.1"/>
    <property type="molecule type" value="Genomic_DNA"/>
</dbReference>
<dbReference type="InterPro" id="IPR030374">
    <property type="entry name" value="PABS"/>
</dbReference>
<dbReference type="Gene3D" id="3.40.50.150">
    <property type="entry name" value="Vaccinia Virus protein VP39"/>
    <property type="match status" value="1"/>
</dbReference>
<accession>A0A0C2VR11</accession>
<comment type="subunit">
    <text evidence="4">Homodimer or homotetramer.</text>
</comment>
<feature type="domain" description="PABS" evidence="6">
    <location>
        <begin position="213"/>
        <end position="452"/>
    </location>
</feature>
<organism evidence="7 8">
    <name type="scientific">Jeotgalibacillus campisalis</name>
    <dbReference type="NCBI Taxonomy" id="220754"/>
    <lineage>
        <taxon>Bacteria</taxon>
        <taxon>Bacillati</taxon>
        <taxon>Bacillota</taxon>
        <taxon>Bacilli</taxon>
        <taxon>Bacillales</taxon>
        <taxon>Caryophanaceae</taxon>
        <taxon>Jeotgalibacillus</taxon>
    </lineage>
</organism>
<dbReference type="FunFam" id="3.40.50.150:FF:000088">
    <property type="entry name" value="Polyamine aminopropyltransferase"/>
    <property type="match status" value="1"/>
</dbReference>
<comment type="catalytic activity">
    <reaction evidence="4">
        <text>S-adenosyl 3-(methylsulfanyl)propylamine + putrescine = S-methyl-5'-thioadenosine + spermidine + H(+)</text>
        <dbReference type="Rhea" id="RHEA:12721"/>
        <dbReference type="ChEBI" id="CHEBI:15378"/>
        <dbReference type="ChEBI" id="CHEBI:17509"/>
        <dbReference type="ChEBI" id="CHEBI:57443"/>
        <dbReference type="ChEBI" id="CHEBI:57834"/>
        <dbReference type="ChEBI" id="CHEBI:326268"/>
        <dbReference type="EC" id="2.5.1.16"/>
    </reaction>
</comment>
<evidence type="ECO:0000256" key="5">
    <source>
        <dbReference type="PROSITE-ProRule" id="PRU00354"/>
    </source>
</evidence>
<reference evidence="7 8" key="1">
    <citation type="submission" date="2015-01" db="EMBL/GenBank/DDBJ databases">
        <title>Jeotgalibacillus campisalis genome sequencing.</title>
        <authorList>
            <person name="Goh K.M."/>
            <person name="Chan K.-G."/>
            <person name="Yaakop A.S."/>
            <person name="Ee R."/>
            <person name="Gan H.M."/>
            <person name="Chan C.S."/>
        </authorList>
    </citation>
    <scope>NUCLEOTIDE SEQUENCE [LARGE SCALE GENOMIC DNA]</scope>
    <source>
        <strain evidence="7 8">SF-57</strain>
    </source>
</reference>
<feature type="transmembrane region" description="Helical" evidence="4">
    <location>
        <begin position="147"/>
        <end position="166"/>
    </location>
</feature>
<dbReference type="PATRIC" id="fig|220754.4.peg.3107"/>
<dbReference type="GO" id="GO:0010487">
    <property type="term" value="F:thermospermine synthase activity"/>
    <property type="evidence" value="ECO:0007669"/>
    <property type="project" value="UniProtKB-ARBA"/>
</dbReference>
<dbReference type="SUPFAM" id="SSF53335">
    <property type="entry name" value="S-adenosyl-L-methionine-dependent methyltransferases"/>
    <property type="match status" value="1"/>
</dbReference>
<feature type="binding site" evidence="4">
    <location>
        <begin position="355"/>
        <end position="356"/>
    </location>
    <ligand>
        <name>S-methyl-5'-thioadenosine</name>
        <dbReference type="ChEBI" id="CHEBI:17509"/>
    </ligand>
</feature>
<dbReference type="CDD" id="cd02440">
    <property type="entry name" value="AdoMet_MTases"/>
    <property type="match status" value="1"/>
</dbReference>
<protein>
    <recommendedName>
        <fullName evidence="4">Polyamine aminopropyltransferase</fullName>
    </recommendedName>
    <alternativeName>
        <fullName evidence="4">Putrescine aminopropyltransferase</fullName>
        <shortName evidence="4">PAPT</shortName>
    </alternativeName>
    <alternativeName>
        <fullName evidence="4">Spermidine synthase</fullName>
        <shortName evidence="4">SPDS</shortName>
        <shortName evidence="4">SPDSY</shortName>
        <ecNumber evidence="4">2.5.1.16</ecNumber>
    </alternativeName>
</protein>
<dbReference type="GO" id="GO:0004766">
    <property type="term" value="F:spermidine synthase activity"/>
    <property type="evidence" value="ECO:0007669"/>
    <property type="project" value="UniProtKB-UniRule"/>
</dbReference>
<dbReference type="Proteomes" id="UP000031972">
    <property type="component" value="Unassembled WGS sequence"/>
</dbReference>
<sequence>MKSLNDLGIKQSKAIYWASGIVSICGIIFEVLFGAAGSYILGDGVKQYTLTISLFLTGMGIGASISERVTKNLITSFIWIEYAIGLVGGFSTFLFFGVTAFLPGGTDAIFLYTITLIVGGLTGLELPILIRKANEIGVTLSKSTARVLFSDYAGGLIGGLLFVFYLRPEFGLVKTAFIVALINVGVALWVLNYFKNEIARFRLHLISGVSIFIVLLSGVFWGDEVAFTFEQRLYRDPIIYHDQTDYQQIILTKEQGDVRLFLDGQLQMSSTDEYRYHETLVHPAVASADEPENVLVLGGGDGLVLRELWKYDGIKNVDLVDLDPAVVELAETNYDLLQLNNDSFSDPRVNVHHADAFSFLEEADGFWDVIIVDLPDPNNESLNKLYTLQFYQLIRNHLTPGGTVMIQSTSPTFATEVYWTIDHTVQQAGLHTENLHVDIPSFGDWGFVMAKREDMNGVLDEIELDVETTFLDEDVLQGLTVFGKDIDSEITDENGQLFDYQPNTLIEPILLQMYERAWQHY</sequence>
<evidence type="ECO:0000256" key="1">
    <source>
        <dbReference type="ARBA" id="ARBA00007867"/>
    </source>
</evidence>
<keyword evidence="4" id="KW-1133">Transmembrane helix</keyword>
<feature type="binding site" evidence="4">
    <location>
        <position position="277"/>
    </location>
    <ligand>
        <name>spermidine</name>
        <dbReference type="ChEBI" id="CHEBI:57834"/>
    </ligand>
</feature>
<dbReference type="PANTHER" id="PTHR43317">
    <property type="entry name" value="THERMOSPERMINE SYNTHASE ACAULIS5"/>
    <property type="match status" value="1"/>
</dbReference>
<dbReference type="EC" id="2.5.1.16" evidence="4"/>
<keyword evidence="4" id="KW-0745">Spermidine biosynthesis</keyword>
<comment type="caution">
    <text evidence="4">Lacks conserved residue(s) required for the propagation of feature annotation.</text>
</comment>
<feature type="transmembrane region" description="Helical" evidence="4">
    <location>
        <begin position="203"/>
        <end position="222"/>
    </location>
</feature>